<evidence type="ECO:0000256" key="1">
    <source>
        <dbReference type="SAM" id="Coils"/>
    </source>
</evidence>
<dbReference type="EMBL" id="MT143812">
    <property type="protein sequence ID" value="QJB02866.1"/>
    <property type="molecule type" value="Genomic_DNA"/>
</dbReference>
<dbReference type="EMBL" id="MT143616">
    <property type="protein sequence ID" value="QJA98887.1"/>
    <property type="molecule type" value="Genomic_DNA"/>
</dbReference>
<evidence type="ECO:0000313" key="3">
    <source>
        <dbReference type="EMBL" id="QJB02866.1"/>
    </source>
</evidence>
<reference evidence="3" key="1">
    <citation type="submission" date="2020-03" db="EMBL/GenBank/DDBJ databases">
        <title>The deep terrestrial virosphere.</title>
        <authorList>
            <person name="Holmfeldt K."/>
            <person name="Nilsson E."/>
            <person name="Simone D."/>
            <person name="Lopez-Fernandez M."/>
            <person name="Wu X."/>
            <person name="de Brujin I."/>
            <person name="Lundin D."/>
            <person name="Andersson A."/>
            <person name="Bertilsson S."/>
            <person name="Dopson M."/>
        </authorList>
    </citation>
    <scope>NUCLEOTIDE SEQUENCE</scope>
    <source>
        <strain evidence="2">MM171A01448</strain>
        <strain evidence="3">MM171B01050</strain>
    </source>
</reference>
<dbReference type="AlphaFoldDB" id="A0A6M3MC71"/>
<sequence>MKIVGSIPTPGSTRYSVVCWCGFPFDTTGDNRGVVKCPHCKREGKLRDMIKTWTATPVEKLARLKDIAVEARSIFLRWDTLPDLQKAKADGKELEARLEEYYKEAQGIIAEFNSVAR</sequence>
<organism evidence="3">
    <name type="scientific">viral metagenome</name>
    <dbReference type="NCBI Taxonomy" id="1070528"/>
    <lineage>
        <taxon>unclassified sequences</taxon>
        <taxon>metagenomes</taxon>
        <taxon>organismal metagenomes</taxon>
    </lineage>
</organism>
<keyword evidence="1" id="KW-0175">Coiled coil</keyword>
<name>A0A6M3MC71_9ZZZZ</name>
<feature type="coiled-coil region" evidence="1">
    <location>
        <begin position="84"/>
        <end position="111"/>
    </location>
</feature>
<accession>A0A6M3MC71</accession>
<gene>
    <name evidence="2" type="ORF">MM171A01448_0002</name>
    <name evidence="3" type="ORF">MM171B01050_0006</name>
</gene>
<evidence type="ECO:0000313" key="2">
    <source>
        <dbReference type="EMBL" id="QJA98887.1"/>
    </source>
</evidence>
<proteinExistence type="predicted"/>
<protein>
    <submittedName>
        <fullName evidence="3">Uncharacterized protein</fullName>
    </submittedName>
</protein>